<feature type="compositionally biased region" description="Basic and acidic residues" evidence="4">
    <location>
        <begin position="461"/>
        <end position="474"/>
    </location>
</feature>
<feature type="region of interest" description="Disordered" evidence="4">
    <location>
        <begin position="1"/>
        <end position="172"/>
    </location>
</feature>
<dbReference type="CDD" id="cd00167">
    <property type="entry name" value="SANT"/>
    <property type="match status" value="1"/>
</dbReference>
<feature type="domain" description="HTH myb-type" evidence="6">
    <location>
        <begin position="338"/>
        <end position="383"/>
    </location>
</feature>
<dbReference type="Proteomes" id="UP000249497">
    <property type="component" value="Unassembled WGS sequence"/>
</dbReference>
<feature type="compositionally biased region" description="Polar residues" evidence="4">
    <location>
        <begin position="768"/>
        <end position="805"/>
    </location>
</feature>
<evidence type="ECO:0000256" key="4">
    <source>
        <dbReference type="SAM" id="MobiDB-lite"/>
    </source>
</evidence>
<feature type="compositionally biased region" description="Polar residues" evidence="4">
    <location>
        <begin position="665"/>
        <end position="695"/>
    </location>
</feature>
<feature type="region of interest" description="Disordered" evidence="4">
    <location>
        <begin position="187"/>
        <end position="251"/>
    </location>
</feature>
<feature type="compositionally biased region" description="Acidic residues" evidence="4">
    <location>
        <begin position="817"/>
        <end position="835"/>
    </location>
</feature>
<feature type="compositionally biased region" description="Acidic residues" evidence="4">
    <location>
        <begin position="528"/>
        <end position="549"/>
    </location>
</feature>
<feature type="compositionally biased region" description="Low complexity" evidence="4">
    <location>
        <begin position="713"/>
        <end position="722"/>
    </location>
</feature>
<feature type="compositionally biased region" description="Low complexity" evidence="4">
    <location>
        <begin position="739"/>
        <end position="767"/>
    </location>
</feature>
<evidence type="ECO:0000259" key="5">
    <source>
        <dbReference type="PROSITE" id="PS50090"/>
    </source>
</evidence>
<evidence type="ECO:0000259" key="6">
    <source>
        <dbReference type="PROSITE" id="PS51294"/>
    </source>
</evidence>
<dbReference type="PANTHER" id="PTHR46380">
    <property type="entry name" value="CYCLIN-D-BINDING MYB-LIKE TRANSCRIPTION FACTOR 1"/>
    <property type="match status" value="1"/>
</dbReference>
<evidence type="ECO:0000256" key="2">
    <source>
        <dbReference type="ARBA" id="ARBA00023125"/>
    </source>
</evidence>
<feature type="compositionally biased region" description="Low complexity" evidence="4">
    <location>
        <begin position="836"/>
        <end position="851"/>
    </location>
</feature>
<feature type="compositionally biased region" description="Acidic residues" evidence="4">
    <location>
        <begin position="723"/>
        <end position="738"/>
    </location>
</feature>
<feature type="compositionally biased region" description="Acidic residues" evidence="4">
    <location>
        <begin position="645"/>
        <end position="664"/>
    </location>
</feature>
<feature type="compositionally biased region" description="Polar residues" evidence="4">
    <location>
        <begin position="895"/>
        <end position="911"/>
    </location>
</feature>
<feature type="compositionally biased region" description="Basic and acidic residues" evidence="4">
    <location>
        <begin position="552"/>
        <end position="567"/>
    </location>
</feature>
<feature type="compositionally biased region" description="Acidic residues" evidence="4">
    <location>
        <begin position="220"/>
        <end position="233"/>
    </location>
</feature>
<comment type="subcellular location">
    <subcellularLocation>
        <location evidence="1">Nucleus</location>
    </subcellularLocation>
</comment>
<feature type="domain" description="Myb-like" evidence="5">
    <location>
        <begin position="382"/>
        <end position="454"/>
    </location>
</feature>
<dbReference type="Gene3D" id="1.10.10.60">
    <property type="entry name" value="Homeodomain-like"/>
    <property type="match status" value="2"/>
</dbReference>
<organism evidence="7 8">
    <name type="scientific">Aspergillus japonicus CBS 114.51</name>
    <dbReference type="NCBI Taxonomy" id="1448312"/>
    <lineage>
        <taxon>Eukaryota</taxon>
        <taxon>Fungi</taxon>
        <taxon>Dikarya</taxon>
        <taxon>Ascomycota</taxon>
        <taxon>Pezizomycotina</taxon>
        <taxon>Eurotiomycetes</taxon>
        <taxon>Eurotiomycetidae</taxon>
        <taxon>Eurotiales</taxon>
        <taxon>Aspergillaceae</taxon>
        <taxon>Aspergillus</taxon>
        <taxon>Aspergillus subgen. Circumdati</taxon>
    </lineage>
</organism>
<feature type="region of interest" description="Disordered" evidence="4">
    <location>
        <begin position="461"/>
        <end position="944"/>
    </location>
</feature>
<feature type="compositionally biased region" description="Basic and acidic residues" evidence="4">
    <location>
        <begin position="604"/>
        <end position="615"/>
    </location>
</feature>
<dbReference type="Pfam" id="PF13921">
    <property type="entry name" value="Myb_DNA-bind_6"/>
    <property type="match status" value="1"/>
</dbReference>
<dbReference type="InterPro" id="IPR017930">
    <property type="entry name" value="Myb_dom"/>
</dbReference>
<protein>
    <submittedName>
        <fullName evidence="7">Uncharacterized protein</fullName>
    </submittedName>
</protein>
<dbReference type="AlphaFoldDB" id="A0A8T8WL65"/>
<dbReference type="SUPFAM" id="SSF46689">
    <property type="entry name" value="Homeodomain-like"/>
    <property type="match status" value="1"/>
</dbReference>
<keyword evidence="8" id="KW-1185">Reference proteome</keyword>
<dbReference type="EMBL" id="KZ824868">
    <property type="protein sequence ID" value="RAH76453.1"/>
    <property type="molecule type" value="Genomic_DNA"/>
</dbReference>
<dbReference type="PROSITE" id="PS50090">
    <property type="entry name" value="MYB_LIKE"/>
    <property type="match status" value="2"/>
</dbReference>
<dbReference type="InterPro" id="IPR009057">
    <property type="entry name" value="Homeodomain-like_sf"/>
</dbReference>
<feature type="compositionally biased region" description="Polar residues" evidence="4">
    <location>
        <begin position="1"/>
        <end position="17"/>
    </location>
</feature>
<feature type="compositionally biased region" description="Pro residues" evidence="4">
    <location>
        <begin position="852"/>
        <end position="862"/>
    </location>
</feature>
<dbReference type="SMART" id="SM00717">
    <property type="entry name" value="SANT"/>
    <property type="match status" value="3"/>
</dbReference>
<dbReference type="GO" id="GO:0003700">
    <property type="term" value="F:DNA-binding transcription factor activity"/>
    <property type="evidence" value="ECO:0007669"/>
    <property type="project" value="TreeGrafter"/>
</dbReference>
<feature type="compositionally biased region" description="Low complexity" evidence="4">
    <location>
        <begin position="234"/>
        <end position="243"/>
    </location>
</feature>
<dbReference type="OrthoDB" id="39591at2759"/>
<name>A0A8T8WL65_ASPJA</name>
<feature type="compositionally biased region" description="Acidic residues" evidence="4">
    <location>
        <begin position="616"/>
        <end position="629"/>
    </location>
</feature>
<gene>
    <name evidence="7" type="ORF">BO86DRAFT_251191</name>
</gene>
<sequence>MGLTSSQPAPETTNGLNEGTPDSIEIPSSPPLDTSVLSQAKRLLQSEIDEMASAKRKRNSTGLNATPNAGGRTGFVPQTPQTPLTNSSATHPAKRKKVKGSESSKKKPKREQQREESQELPYISSPASAKRTSATIAANGHHHHHHDAPSAVPETLEPEIPIDPALRGEPVAIPKPQDHVMQDADQTEIATPRPQKELTRVSSAPSALARQKKGRRVQADDDDADDDDADDADSNSNSNKNKNPAGKTGFFSPDEIQKLEAFKLEFCTMNGVEADTFDMMVQHSVRERQEQWPVHTDIITKPDFWARIYEIIPDRAKRSVYRFMRRHFQCSSQKPHHWTHEQDEELISLHRLHGAKWAYIAKMIGRSDDDVVQRWKNRLQHRRTMNRGSWSEQEVQDMMDALQEVWHTMKATGVDVGQDVYELDEVYIAWGVVSDKMNNCRSRQQCADKWRKLRAKVLNQRRKENPDAFHDSAVVKKSGGSRRSKSRAVSTPQQKPNQKFKSKEIVESEDEDGSQEAQKAAEKKDAQESEVVEESDQEEEEEEEDESAEPEVPIKHERHSMELDDAHMSPPSKQPAEAIRHITNTDSREDSVADELSDSLVDWAIKDERRQKPDSESEEEEEEEEEEESPSPNAKREVKPNLGDAESESESESGSESDESEEENYSTPPSGQRSANLKVTSPNTVTKSSQQQQRGGTIKPRSPSAVAIKSRKSPSPTASATSSEDEDEDEEEEEEESGGSDSDTSSTGGDWPAKPTATAAATTTTTTPNRKPSTNSSPITTAKRTVTTIQPTKEPQQLPTKPTVTHSKRTNPTPPESDPETASEDEGDASDEDASDTTSSSSKESSRAPKQQPQPQPQPQRPSIPTRPSFGSSSQPTRPPGHRLSVKELRDASLSKANSNLKAPKPNTLNDIMSDAKSRAKADSSSSDDDESSDSDSDSDSDSE</sequence>
<dbReference type="PROSITE" id="PS51294">
    <property type="entry name" value="HTH_MYB"/>
    <property type="match status" value="1"/>
</dbReference>
<reference evidence="7 8" key="1">
    <citation type="submission" date="2018-02" db="EMBL/GenBank/DDBJ databases">
        <title>The genomes of Aspergillus section Nigri reveals drivers in fungal speciation.</title>
        <authorList>
            <consortium name="DOE Joint Genome Institute"/>
            <person name="Vesth T.C."/>
            <person name="Nybo J."/>
            <person name="Theobald S."/>
            <person name="Brandl J."/>
            <person name="Frisvad J.C."/>
            <person name="Nielsen K.F."/>
            <person name="Lyhne E.K."/>
            <person name="Kogle M.E."/>
            <person name="Kuo A."/>
            <person name="Riley R."/>
            <person name="Clum A."/>
            <person name="Nolan M."/>
            <person name="Lipzen A."/>
            <person name="Salamov A."/>
            <person name="Henrissat B."/>
            <person name="Wiebenga A."/>
            <person name="De vries R.P."/>
            <person name="Grigoriev I.V."/>
            <person name="Mortensen U.H."/>
            <person name="Andersen M.R."/>
            <person name="Baker S.E."/>
        </authorList>
    </citation>
    <scope>NUCLEOTIDE SEQUENCE [LARGE SCALE GENOMIC DNA]</scope>
    <source>
        <strain evidence="7 8">CBS 114.51</strain>
    </source>
</reference>
<evidence type="ECO:0000313" key="8">
    <source>
        <dbReference type="Proteomes" id="UP000249497"/>
    </source>
</evidence>
<evidence type="ECO:0000256" key="1">
    <source>
        <dbReference type="ARBA" id="ARBA00004123"/>
    </source>
</evidence>
<keyword evidence="2" id="KW-0238">DNA-binding</keyword>
<dbReference type="RefSeq" id="XP_025522347.1">
    <property type="nucleotide sequence ID" value="XM_025667187.1"/>
</dbReference>
<evidence type="ECO:0000313" key="7">
    <source>
        <dbReference type="EMBL" id="RAH76453.1"/>
    </source>
</evidence>
<feature type="compositionally biased region" description="Basic and acidic residues" evidence="4">
    <location>
        <begin position="99"/>
        <end position="117"/>
    </location>
</feature>
<evidence type="ECO:0000256" key="3">
    <source>
        <dbReference type="ARBA" id="ARBA00023242"/>
    </source>
</evidence>
<feature type="compositionally biased region" description="Polar residues" evidence="4">
    <location>
        <begin position="125"/>
        <end position="136"/>
    </location>
</feature>
<dbReference type="InterPro" id="IPR001005">
    <property type="entry name" value="SANT/Myb"/>
</dbReference>
<keyword evidence="3" id="KW-0539">Nucleus</keyword>
<accession>A0A8T8WL65</accession>
<dbReference type="GO" id="GO:0005634">
    <property type="term" value="C:nucleus"/>
    <property type="evidence" value="ECO:0007669"/>
    <property type="project" value="UniProtKB-SubCell"/>
</dbReference>
<feature type="domain" description="Myb-like" evidence="5">
    <location>
        <begin position="338"/>
        <end position="379"/>
    </location>
</feature>
<dbReference type="GO" id="GO:0000976">
    <property type="term" value="F:transcription cis-regulatory region binding"/>
    <property type="evidence" value="ECO:0007669"/>
    <property type="project" value="TreeGrafter"/>
</dbReference>
<dbReference type="GeneID" id="37170879"/>
<dbReference type="PANTHER" id="PTHR46380:SF2">
    <property type="entry name" value="CYCLIN-D-BINDING MYB-LIKE TRANSCRIPTION FACTOR 1"/>
    <property type="match status" value="1"/>
</dbReference>
<dbReference type="InterPro" id="IPR051651">
    <property type="entry name" value="DMTF1_DNA-bind_reg"/>
</dbReference>
<proteinExistence type="predicted"/>
<feature type="compositionally biased region" description="Acidic residues" evidence="4">
    <location>
        <begin position="926"/>
        <end position="944"/>
    </location>
</feature>
<feature type="compositionally biased region" description="Polar residues" evidence="4">
    <location>
        <begin position="76"/>
        <end position="90"/>
    </location>
</feature>